<accession>A0ABW9E675</accession>
<reference evidence="7 8" key="1">
    <citation type="journal article" date="2024" name="Chem. Sci.">
        <title>Discovery of megapolipeptins by genome mining of a Burkholderiales bacteria collection.</title>
        <authorList>
            <person name="Paulo B.S."/>
            <person name="Recchia M.J.J."/>
            <person name="Lee S."/>
            <person name="Fergusson C.H."/>
            <person name="Romanowski S.B."/>
            <person name="Hernandez A."/>
            <person name="Krull N."/>
            <person name="Liu D.Y."/>
            <person name="Cavanagh H."/>
            <person name="Bos A."/>
            <person name="Gray C.A."/>
            <person name="Murphy B.T."/>
            <person name="Linington R.G."/>
            <person name="Eustaquio A.S."/>
        </authorList>
    </citation>
    <scope>NUCLEOTIDE SEQUENCE [LARGE SCALE GENOMIC DNA]</scope>
    <source>
        <strain evidence="7 8">RL17-338-BIC-A</strain>
    </source>
</reference>
<dbReference type="RefSeq" id="WP_408341103.1">
    <property type="nucleotide sequence ID" value="NZ_JAQQCF010000077.1"/>
</dbReference>
<keyword evidence="3" id="KW-0288">FMN</keyword>
<dbReference type="Pfam" id="PF01070">
    <property type="entry name" value="FMN_dh"/>
    <property type="match status" value="1"/>
</dbReference>
<comment type="similarity">
    <text evidence="5">Belongs to the FMN-dependent alpha-hydroxy acid dehydrogenase family.</text>
</comment>
<dbReference type="CDD" id="cd02809">
    <property type="entry name" value="alpha_hydroxyacid_oxid_FMN"/>
    <property type="match status" value="1"/>
</dbReference>
<name>A0ABW9E675_9BURK</name>
<dbReference type="PANTHER" id="PTHR10578">
    <property type="entry name" value="S -2-HYDROXY-ACID OXIDASE-RELATED"/>
    <property type="match status" value="1"/>
</dbReference>
<feature type="domain" description="FMN hydroxy acid dehydrogenase" evidence="6">
    <location>
        <begin position="37"/>
        <end position="418"/>
    </location>
</feature>
<comment type="caution">
    <text evidence="7">The sequence shown here is derived from an EMBL/GenBank/DDBJ whole genome shotgun (WGS) entry which is preliminary data.</text>
</comment>
<dbReference type="Gene3D" id="3.20.20.70">
    <property type="entry name" value="Aldolase class I"/>
    <property type="match status" value="1"/>
</dbReference>
<evidence type="ECO:0000256" key="3">
    <source>
        <dbReference type="ARBA" id="ARBA00022643"/>
    </source>
</evidence>
<evidence type="ECO:0000256" key="4">
    <source>
        <dbReference type="ARBA" id="ARBA00023002"/>
    </source>
</evidence>
<comment type="cofactor">
    <cofactor evidence="1">
        <name>FMN</name>
        <dbReference type="ChEBI" id="CHEBI:58210"/>
    </cofactor>
</comment>
<proteinExistence type="inferred from homology"/>
<dbReference type="EMBL" id="JAQQCF010000077">
    <property type="protein sequence ID" value="MFM0642479.1"/>
    <property type="molecule type" value="Genomic_DNA"/>
</dbReference>
<dbReference type="InterPro" id="IPR013785">
    <property type="entry name" value="Aldolase_TIM"/>
</dbReference>
<dbReference type="PIRSF" id="PIRSF000138">
    <property type="entry name" value="Al-hdrx_acd_dh"/>
    <property type="match status" value="1"/>
</dbReference>
<keyword evidence="2" id="KW-0285">Flavoprotein</keyword>
<dbReference type="SUPFAM" id="SSF51395">
    <property type="entry name" value="FMN-linked oxidoreductases"/>
    <property type="match status" value="1"/>
</dbReference>
<dbReference type="InterPro" id="IPR008259">
    <property type="entry name" value="FMN_hydac_DH_AS"/>
</dbReference>
<dbReference type="InterPro" id="IPR037396">
    <property type="entry name" value="FMN_HAD"/>
</dbReference>
<organism evidence="7 8">
    <name type="scientific">Paraburkholderia metrosideri</name>
    <dbReference type="NCBI Taxonomy" id="580937"/>
    <lineage>
        <taxon>Bacteria</taxon>
        <taxon>Pseudomonadati</taxon>
        <taxon>Pseudomonadota</taxon>
        <taxon>Betaproteobacteria</taxon>
        <taxon>Burkholderiales</taxon>
        <taxon>Burkholderiaceae</taxon>
        <taxon>Paraburkholderia</taxon>
    </lineage>
</organism>
<keyword evidence="4" id="KW-0560">Oxidoreductase</keyword>
<gene>
    <name evidence="7" type="ORF">PQQ63_38040</name>
</gene>
<evidence type="ECO:0000256" key="5">
    <source>
        <dbReference type="ARBA" id="ARBA00024042"/>
    </source>
</evidence>
<evidence type="ECO:0000256" key="2">
    <source>
        <dbReference type="ARBA" id="ARBA00022630"/>
    </source>
</evidence>
<dbReference type="InterPro" id="IPR000262">
    <property type="entry name" value="FMN-dep_DH"/>
</dbReference>
<dbReference type="InterPro" id="IPR012133">
    <property type="entry name" value="Alpha-hydoxy_acid_DH_FMN"/>
</dbReference>
<sequence length="425" mass="45571">MTESAKPVLASAVTADEASASSAGQQRGCASLATPSRQLARIHSIEDFRESARRALPRMVFDFIDGGAGSESTVRENRAAFERIRLVPSGPVDVSARMPRIGLFGREQALPIVIGPIGLASAFWPDGEIALARAATRHGIPFVLSNGTSIPTGKVMRAAEGRKWFQLYVPPDEGLLDKWLDQIDGEGYDVLEVTVDTAVPGRRLRDVRNGFSMPLRWTPAKVLDVALHPRWMFDMLRNGAPKPVMWEEAAASRPAATVSERNLSAISPRLDWHTVERLRARWPHALVIKGLADPRQASRALAAGVDGLVVSNHGGRQLDGAIAALDILPEIVDVVGGRIPVLVDSGVRSGSDVLKALALGASAVQIGRAAVYALATAGEAGVDRALSILREELDQAMALCGVRACSEVTRDHVRLAPWLSAEIRA</sequence>
<evidence type="ECO:0000259" key="6">
    <source>
        <dbReference type="PROSITE" id="PS51349"/>
    </source>
</evidence>
<dbReference type="PROSITE" id="PS51349">
    <property type="entry name" value="FMN_HYDROXY_ACID_DH_2"/>
    <property type="match status" value="1"/>
</dbReference>
<evidence type="ECO:0000313" key="7">
    <source>
        <dbReference type="EMBL" id="MFM0642479.1"/>
    </source>
</evidence>
<dbReference type="Proteomes" id="UP001629432">
    <property type="component" value="Unassembled WGS sequence"/>
</dbReference>
<evidence type="ECO:0000256" key="1">
    <source>
        <dbReference type="ARBA" id="ARBA00001917"/>
    </source>
</evidence>
<protein>
    <submittedName>
        <fullName evidence="7">Alpha-hydroxy acid oxidase</fullName>
    </submittedName>
</protein>
<evidence type="ECO:0000313" key="8">
    <source>
        <dbReference type="Proteomes" id="UP001629432"/>
    </source>
</evidence>
<dbReference type="PANTHER" id="PTHR10578:SF107">
    <property type="entry name" value="2-HYDROXYACID OXIDASE 1"/>
    <property type="match status" value="1"/>
</dbReference>
<keyword evidence="8" id="KW-1185">Reference proteome</keyword>
<dbReference type="PROSITE" id="PS00557">
    <property type="entry name" value="FMN_HYDROXY_ACID_DH_1"/>
    <property type="match status" value="1"/>
</dbReference>